<dbReference type="Gene3D" id="3.30.450.260">
    <property type="entry name" value="Haem NO binding associated domain"/>
    <property type="match status" value="1"/>
</dbReference>
<dbReference type="Pfam" id="PF07700">
    <property type="entry name" value="HNOB"/>
    <property type="match status" value="1"/>
</dbReference>
<dbReference type="InterPro" id="IPR011644">
    <property type="entry name" value="Heme_NO-bd"/>
</dbReference>
<evidence type="ECO:0000313" key="8">
    <source>
        <dbReference type="EMBL" id="KAL3773806.1"/>
    </source>
</evidence>
<dbReference type="InterPro" id="IPR002073">
    <property type="entry name" value="PDEase_catalytic_dom"/>
</dbReference>
<dbReference type="InterPro" id="IPR011645">
    <property type="entry name" value="HNOB_dom_associated"/>
</dbReference>
<dbReference type="SMART" id="SM00044">
    <property type="entry name" value="CYCc"/>
    <property type="match status" value="1"/>
</dbReference>
<dbReference type="Gene3D" id="6.10.250.780">
    <property type="match status" value="1"/>
</dbReference>
<dbReference type="Pfam" id="PF00211">
    <property type="entry name" value="Guanylate_cyc"/>
    <property type="match status" value="2"/>
</dbReference>
<dbReference type="PROSITE" id="PS50125">
    <property type="entry name" value="GUANYLATE_CYCLASE_2"/>
    <property type="match status" value="1"/>
</dbReference>
<dbReference type="InterPro" id="IPR029787">
    <property type="entry name" value="Nucleotide_cyclase"/>
</dbReference>
<dbReference type="PANTHER" id="PTHR45655:SF13">
    <property type="entry name" value="SOLUBLE GUANYLATE CYCLASE GCY-32-RELATED"/>
    <property type="match status" value="1"/>
</dbReference>
<keyword evidence="4" id="KW-0547">Nucleotide-binding</keyword>
<accession>A0ABD3NCL7</accession>
<name>A0ABD3NCL7_9STRA</name>
<evidence type="ECO:0000256" key="1">
    <source>
        <dbReference type="ARBA" id="ARBA00004496"/>
    </source>
</evidence>
<comment type="caution">
    <text evidence="8">The sequence shown here is derived from an EMBL/GenBank/DDBJ whole genome shotgun (WGS) entry which is preliminary data.</text>
</comment>
<dbReference type="InterPro" id="IPR001054">
    <property type="entry name" value="A/G_cyclase"/>
</dbReference>
<dbReference type="GO" id="GO:0005737">
    <property type="term" value="C:cytoplasm"/>
    <property type="evidence" value="ECO:0007669"/>
    <property type="project" value="UniProtKB-SubCell"/>
</dbReference>
<dbReference type="Gene3D" id="1.10.1300.10">
    <property type="entry name" value="3'5'-cyclic nucleotide phosphodiesterase, catalytic domain"/>
    <property type="match status" value="1"/>
</dbReference>
<dbReference type="InterPro" id="IPR036971">
    <property type="entry name" value="PDEase_catalytic_dom_sf"/>
</dbReference>
<dbReference type="EMBL" id="JALLPJ020001219">
    <property type="protein sequence ID" value="KAL3773806.1"/>
    <property type="molecule type" value="Genomic_DNA"/>
</dbReference>
<dbReference type="GO" id="GO:0005525">
    <property type="term" value="F:GTP binding"/>
    <property type="evidence" value="ECO:0007669"/>
    <property type="project" value="UniProtKB-KW"/>
</dbReference>
<evidence type="ECO:0000256" key="2">
    <source>
        <dbReference type="ARBA" id="ARBA00012202"/>
    </source>
</evidence>
<dbReference type="Pfam" id="PF07701">
    <property type="entry name" value="HNOBA"/>
    <property type="match status" value="1"/>
</dbReference>
<sequence length="1151" mass="129135">MLGLINDCAEQLVITKFGLDAWHAIKNSAGCSVKDYGFEQHGAYPDSATVDIVVAAAEALSVTVDDVLELFGQFFIEYTISKGYDNLLRCQGSTLRLWLSNLNAMHDHLQSSLPLGNFPVFWCENCPDHEGSIILHYYSIRGALLGGVVVGIVKEVANVYFDVEVKMDRTAVQGEDGSQCTTWRITAVDPEKRHKLTMQSGANLDDIVIRETMERRSRRRASFESEGASLTTSLTGEMKCPFSNSMGLADSCHSFESESSDVNGHKFDNGDENGVEHKMSKRRNSLENLLKYSTAEKQLKNELYEHGLPASKVRYVFPYHVMVNHEFKIVQMGNALPDMLMRELDDLIGLHIEKVFKFTKPVLAGFHWPTLQRLADQKFFLALVPFVDPLTGAKIEATDIKFKGNIIQIAEGGDIMFVLSPDAENISELTQMGLTMSDLPLHSFQRDVVFLGEHIASEVRTAHKLDRLSKRLENEKNLSNTLLNSMLPATVAESLRAGKTVEPQLYENVTLFFSDVVGFTKICDAVEPWDVIDMLNQLYTIMDHLASRFNLYKVETIGELIFLVPNHTEIQSNLALFLAIGDAYMCCSGLPTPDENHAQNIANFALAVAECVQLVKSPADGSPLQLRIGIHTGHCMGGVVGTLTPHYCLFGDMVNTTSRHESTSLNGKIQCSSVLYEHLAEYSSTSDGPQYKFTPRGYVEMKGKGRCFTYWLENGTNQNEHASPKKIKQLRLEVGKVLSKQKWKKRKYFNIRRRSSMGGYDDATLAFPDDATVSTDRFSYMDASEADSSRGGVSGISDDEDIFSRFDTTSYSEMKKTSWSDIRWDTQLSRIDLVAAIHGLLSSMLWLCAVEVTAGSLPDNKEVLDAELLRFVDRISSLYPDNSFHNWDHACQVTLSATFLVKEYHEGGLVDNNPFLRFITVFAALIHDVKHLGLPNAQLEKDKHCLSLVYSQGSYLERQSIQVGLSIFTEEFPELSVSVLKLCPDFIHLVTFGVLATDVTNSATQQTIQDRFERLINGPSPNDLEKTQSVVEQILLMADVAHCSQSYENFLKWNECFFHECLKNWKSGNGFNPREGWYQGEIGFLEGYILPLTERVSDLLPLCDLSSGTRKILGLWKERGEEWTKDLVEASIRAEMVEEEEYVAFLAFLAA</sequence>
<keyword evidence="9" id="KW-1185">Reference proteome</keyword>
<dbReference type="EC" id="4.6.1.2" evidence="2"/>
<evidence type="ECO:0000313" key="9">
    <source>
        <dbReference type="Proteomes" id="UP001530400"/>
    </source>
</evidence>
<dbReference type="Pfam" id="PF00233">
    <property type="entry name" value="PDEase_I"/>
    <property type="match status" value="1"/>
</dbReference>
<dbReference type="Gene3D" id="3.30.70.1230">
    <property type="entry name" value="Nucleotide cyclase"/>
    <property type="match status" value="1"/>
</dbReference>
<dbReference type="InterPro" id="IPR042463">
    <property type="entry name" value="HNOB_dom_associated_sf"/>
</dbReference>
<evidence type="ECO:0000256" key="6">
    <source>
        <dbReference type="ARBA" id="ARBA00023293"/>
    </source>
</evidence>
<evidence type="ECO:0000256" key="3">
    <source>
        <dbReference type="ARBA" id="ARBA00022490"/>
    </source>
</evidence>
<reference evidence="8 9" key="1">
    <citation type="submission" date="2024-10" db="EMBL/GenBank/DDBJ databases">
        <title>Updated reference genomes for cyclostephanoid diatoms.</title>
        <authorList>
            <person name="Roberts W.R."/>
            <person name="Alverson A.J."/>
        </authorList>
    </citation>
    <scope>NUCLEOTIDE SEQUENCE [LARGE SCALE GENOMIC DNA]</scope>
    <source>
        <strain evidence="8 9">AJA010-31</strain>
    </source>
</reference>
<comment type="subcellular location">
    <subcellularLocation>
        <location evidence="1">Cytoplasm</location>
    </subcellularLocation>
</comment>
<proteinExistence type="predicted"/>
<dbReference type="GO" id="GO:0004383">
    <property type="term" value="F:guanylate cyclase activity"/>
    <property type="evidence" value="ECO:0007669"/>
    <property type="project" value="UniProtKB-EC"/>
</dbReference>
<dbReference type="SUPFAM" id="SSF55073">
    <property type="entry name" value="Nucleotide cyclase"/>
    <property type="match status" value="1"/>
</dbReference>
<protein>
    <recommendedName>
        <fullName evidence="2">guanylate cyclase</fullName>
        <ecNumber evidence="2">4.6.1.2</ecNumber>
    </recommendedName>
</protein>
<evidence type="ECO:0000256" key="5">
    <source>
        <dbReference type="ARBA" id="ARBA00023134"/>
    </source>
</evidence>
<dbReference type="Proteomes" id="UP001530400">
    <property type="component" value="Unassembled WGS sequence"/>
</dbReference>
<dbReference type="AlphaFoldDB" id="A0ABD3NCL7"/>
<keyword evidence="3" id="KW-0963">Cytoplasm</keyword>
<dbReference type="SUPFAM" id="SSF109604">
    <property type="entry name" value="HD-domain/PDEase-like"/>
    <property type="match status" value="1"/>
</dbReference>
<dbReference type="PANTHER" id="PTHR45655">
    <property type="entry name" value="GUANYLATE CYCLASE SOLUBLE SUBUNIT BETA-2"/>
    <property type="match status" value="1"/>
</dbReference>
<feature type="domain" description="Guanylate cyclase" evidence="7">
    <location>
        <begin position="510"/>
        <end position="661"/>
    </location>
</feature>
<dbReference type="InterPro" id="IPR038158">
    <property type="entry name" value="H-NOX_domain_sf"/>
</dbReference>
<gene>
    <name evidence="8" type="ORF">ACHAWO_006605</name>
</gene>
<dbReference type="InterPro" id="IPR024096">
    <property type="entry name" value="NO_sig/Golgi_transp_ligand-bd"/>
</dbReference>
<keyword evidence="6" id="KW-0141">cGMP biosynthesis</keyword>
<organism evidence="8 9">
    <name type="scientific">Cyclotella atomus</name>
    <dbReference type="NCBI Taxonomy" id="382360"/>
    <lineage>
        <taxon>Eukaryota</taxon>
        <taxon>Sar</taxon>
        <taxon>Stramenopiles</taxon>
        <taxon>Ochrophyta</taxon>
        <taxon>Bacillariophyta</taxon>
        <taxon>Coscinodiscophyceae</taxon>
        <taxon>Thalassiosirophycidae</taxon>
        <taxon>Stephanodiscales</taxon>
        <taxon>Stephanodiscaceae</taxon>
        <taxon>Cyclotella</taxon>
    </lineage>
</organism>
<keyword evidence="5" id="KW-0342">GTP-binding</keyword>
<dbReference type="CDD" id="cd07302">
    <property type="entry name" value="CHD"/>
    <property type="match status" value="1"/>
</dbReference>
<dbReference type="SUPFAM" id="SSF111126">
    <property type="entry name" value="Ligand-binding domain in the NO signalling and Golgi transport"/>
    <property type="match status" value="1"/>
</dbReference>
<evidence type="ECO:0000256" key="4">
    <source>
        <dbReference type="ARBA" id="ARBA00022741"/>
    </source>
</evidence>
<evidence type="ECO:0000259" key="7">
    <source>
        <dbReference type="PROSITE" id="PS50125"/>
    </source>
</evidence>
<dbReference type="Gene3D" id="3.90.1520.10">
    <property type="entry name" value="H-NOX domain"/>
    <property type="match status" value="1"/>
</dbReference>